<dbReference type="AlphaFoldDB" id="A0A521DIT7"/>
<dbReference type="PANTHER" id="PTHR43337">
    <property type="entry name" value="XANTHINE/URACIL PERMEASE C887.17-RELATED"/>
    <property type="match status" value="1"/>
</dbReference>
<dbReference type="EMBL" id="FXSZ01000007">
    <property type="protein sequence ID" value="SMO71629.1"/>
    <property type="molecule type" value="Genomic_DNA"/>
</dbReference>
<dbReference type="Proteomes" id="UP000315971">
    <property type="component" value="Unassembled WGS sequence"/>
</dbReference>
<evidence type="ECO:0000256" key="1">
    <source>
        <dbReference type="ARBA" id="ARBA00004651"/>
    </source>
</evidence>
<dbReference type="RefSeq" id="WP_142604228.1">
    <property type="nucleotide sequence ID" value="NZ_FXSZ01000007.1"/>
</dbReference>
<evidence type="ECO:0000256" key="6">
    <source>
        <dbReference type="ARBA" id="ARBA00022989"/>
    </source>
</evidence>
<keyword evidence="7 8" id="KW-0472">Membrane</keyword>
<evidence type="ECO:0000256" key="8">
    <source>
        <dbReference type="PIRNR" id="PIRNR005353"/>
    </source>
</evidence>
<sequence>MLESLFKLREHGTTVRTEIIAGITTFMTMAYILAVNPAVLGTTGMDKHALFTATALSAVIGTLAMALLANLPVVVASGMGLNAFFAFTVVQGLGYKWQFAITAVFIEGLLFLVLTFFNIRELIVNSIPQTLKHAIPVGIGLFITLIGLKHSGLIVGNEATLVTLGNIANPHVWVLFIGLIVTSVLVTLDVKGAILIGIIVAAFAGVPLGVTVLPSGAWISLPPSISPIFMKFEWTQIFTADMAIVVFTFLFVNLFDTVGTLIGVASKAGLILPDGSFPKVKQALFSDAIGTTIGAVLGTSTVTAYVESVSGVAAGGRTGLTAMATAGMFLLALFFAPIFLLVPDAATAPALIIVGLFMISSVVNIDFNDFGESIPAFITIVMMPFTYSIAQGIVFGMLSFVFIKVFTGKASQVNIAVYIIAVLFILKFFF</sequence>
<dbReference type="OrthoDB" id="9808458at2"/>
<comment type="similarity">
    <text evidence="2 8">Belongs to the nucleobase:cation symporter-2 (NCS2) (TC 2.A.40) family. Azg-like subfamily.</text>
</comment>
<accession>A0A521DIT7</accession>
<dbReference type="InterPro" id="IPR006043">
    <property type="entry name" value="NCS2"/>
</dbReference>
<dbReference type="PIRSF" id="PIRSF005353">
    <property type="entry name" value="PbuG"/>
    <property type="match status" value="1"/>
</dbReference>
<feature type="transmembrane region" description="Helical" evidence="9">
    <location>
        <begin position="49"/>
        <end position="68"/>
    </location>
</feature>
<dbReference type="Pfam" id="PF00860">
    <property type="entry name" value="Xan_ur_permease"/>
    <property type="match status" value="1"/>
</dbReference>
<proteinExistence type="inferred from homology"/>
<evidence type="ECO:0000256" key="7">
    <source>
        <dbReference type="ARBA" id="ARBA00023136"/>
    </source>
</evidence>
<evidence type="ECO:0000256" key="3">
    <source>
        <dbReference type="ARBA" id="ARBA00022448"/>
    </source>
</evidence>
<feature type="transmembrane region" description="Helical" evidence="9">
    <location>
        <begin position="100"/>
        <end position="119"/>
    </location>
</feature>
<feature type="transmembrane region" description="Helical" evidence="9">
    <location>
        <begin position="194"/>
        <end position="221"/>
    </location>
</feature>
<feature type="transmembrane region" description="Helical" evidence="9">
    <location>
        <begin position="134"/>
        <end position="155"/>
    </location>
</feature>
<feature type="transmembrane region" description="Helical" evidence="9">
    <location>
        <begin position="74"/>
        <end position="93"/>
    </location>
</feature>
<feature type="transmembrane region" description="Helical" evidence="9">
    <location>
        <begin position="377"/>
        <end position="403"/>
    </location>
</feature>
<keyword evidence="6 8" id="KW-1133">Transmembrane helix</keyword>
<name>A0A521DIT7_9SPHI</name>
<evidence type="ECO:0000313" key="11">
    <source>
        <dbReference type="Proteomes" id="UP000315971"/>
    </source>
</evidence>
<evidence type="ECO:0000313" key="10">
    <source>
        <dbReference type="EMBL" id="SMO71629.1"/>
    </source>
</evidence>
<organism evidence="10 11">
    <name type="scientific">Solitalea koreensis</name>
    <dbReference type="NCBI Taxonomy" id="543615"/>
    <lineage>
        <taxon>Bacteria</taxon>
        <taxon>Pseudomonadati</taxon>
        <taxon>Bacteroidota</taxon>
        <taxon>Sphingobacteriia</taxon>
        <taxon>Sphingobacteriales</taxon>
        <taxon>Sphingobacteriaceae</taxon>
        <taxon>Solitalea</taxon>
    </lineage>
</organism>
<reference evidence="10 11" key="1">
    <citation type="submission" date="2017-05" db="EMBL/GenBank/DDBJ databases">
        <authorList>
            <person name="Varghese N."/>
            <person name="Submissions S."/>
        </authorList>
    </citation>
    <scope>NUCLEOTIDE SEQUENCE [LARGE SCALE GENOMIC DNA]</scope>
    <source>
        <strain evidence="10 11">DSM 21342</strain>
    </source>
</reference>
<comment type="subcellular location">
    <subcellularLocation>
        <location evidence="1 8">Cell membrane</location>
        <topology evidence="1 8">Multi-pass membrane protein</topology>
    </subcellularLocation>
</comment>
<feature type="transmembrane region" description="Helical" evidence="9">
    <location>
        <begin position="346"/>
        <end position="365"/>
    </location>
</feature>
<dbReference type="InterPro" id="IPR026033">
    <property type="entry name" value="Azg-like_bact_archaea"/>
</dbReference>
<dbReference type="GO" id="GO:0005345">
    <property type="term" value="F:purine nucleobase transmembrane transporter activity"/>
    <property type="evidence" value="ECO:0007669"/>
    <property type="project" value="TreeGrafter"/>
</dbReference>
<evidence type="ECO:0000256" key="2">
    <source>
        <dbReference type="ARBA" id="ARBA00005697"/>
    </source>
</evidence>
<gene>
    <name evidence="10" type="ORF">SAMN06265350_10736</name>
</gene>
<feature type="transmembrane region" description="Helical" evidence="9">
    <location>
        <begin position="318"/>
        <end position="340"/>
    </location>
</feature>
<keyword evidence="11" id="KW-1185">Reference proteome</keyword>
<keyword evidence="4 8" id="KW-1003">Cell membrane</keyword>
<keyword evidence="3 8" id="KW-0813">Transport</keyword>
<keyword evidence="5 8" id="KW-0812">Transmembrane</keyword>
<dbReference type="GO" id="GO:0005886">
    <property type="term" value="C:plasma membrane"/>
    <property type="evidence" value="ECO:0007669"/>
    <property type="project" value="UniProtKB-SubCell"/>
</dbReference>
<evidence type="ECO:0000256" key="5">
    <source>
        <dbReference type="ARBA" id="ARBA00022692"/>
    </source>
</evidence>
<feature type="transmembrane region" description="Helical" evidence="9">
    <location>
        <begin position="284"/>
        <end position="306"/>
    </location>
</feature>
<feature type="transmembrane region" description="Helical" evidence="9">
    <location>
        <begin position="242"/>
        <end position="264"/>
    </location>
</feature>
<protein>
    <submittedName>
        <fullName evidence="10">Putative MFS transporter, AGZA family, xanthine/uracil permease</fullName>
    </submittedName>
</protein>
<dbReference type="PANTHER" id="PTHR43337:SF1">
    <property type="entry name" value="XANTHINE_URACIL PERMEASE C887.17-RELATED"/>
    <property type="match status" value="1"/>
</dbReference>
<evidence type="ECO:0000256" key="4">
    <source>
        <dbReference type="ARBA" id="ARBA00022475"/>
    </source>
</evidence>
<feature type="transmembrane region" description="Helical" evidence="9">
    <location>
        <begin position="167"/>
        <end position="188"/>
    </location>
</feature>
<evidence type="ECO:0000256" key="9">
    <source>
        <dbReference type="SAM" id="Phobius"/>
    </source>
</evidence>
<feature type="transmembrane region" description="Helical" evidence="9">
    <location>
        <begin position="20"/>
        <end position="42"/>
    </location>
</feature>
<dbReference type="InterPro" id="IPR045018">
    <property type="entry name" value="Azg-like"/>
</dbReference>
<feature type="transmembrane region" description="Helical" evidence="9">
    <location>
        <begin position="409"/>
        <end position="429"/>
    </location>
</feature>